<keyword evidence="2" id="KW-1185">Reference proteome</keyword>
<dbReference type="Proteomes" id="UP001293254">
    <property type="component" value="Unassembled WGS sequence"/>
</dbReference>
<proteinExistence type="predicted"/>
<reference evidence="1" key="2">
    <citation type="journal article" date="2024" name="Plant">
        <title>Genomic evolution and insights into agronomic trait innovations of Sesamum species.</title>
        <authorList>
            <person name="Miao H."/>
            <person name="Wang L."/>
            <person name="Qu L."/>
            <person name="Liu H."/>
            <person name="Sun Y."/>
            <person name="Le M."/>
            <person name="Wang Q."/>
            <person name="Wei S."/>
            <person name="Zheng Y."/>
            <person name="Lin W."/>
            <person name="Duan Y."/>
            <person name="Cao H."/>
            <person name="Xiong S."/>
            <person name="Wang X."/>
            <person name="Wei L."/>
            <person name="Li C."/>
            <person name="Ma Q."/>
            <person name="Ju M."/>
            <person name="Zhao R."/>
            <person name="Li G."/>
            <person name="Mu C."/>
            <person name="Tian Q."/>
            <person name="Mei H."/>
            <person name="Zhang T."/>
            <person name="Gao T."/>
            <person name="Zhang H."/>
        </authorList>
    </citation>
    <scope>NUCLEOTIDE SEQUENCE</scope>
    <source>
        <strain evidence="1">3651</strain>
    </source>
</reference>
<dbReference type="EMBL" id="JACGWO010000002">
    <property type="protein sequence ID" value="KAK4434737.1"/>
    <property type="molecule type" value="Genomic_DNA"/>
</dbReference>
<evidence type="ECO:0000313" key="2">
    <source>
        <dbReference type="Proteomes" id="UP001293254"/>
    </source>
</evidence>
<gene>
    <name evidence="1" type="ORF">Salat_0636500</name>
</gene>
<sequence>MAVAAYASLLSLSHVLDNVQLPARRHRLHLNTQQIQSLQDKVKFLLDFLEVHSQGRSKEIQDLARQIAVVADEVEDVVDFHVVNQLSEGSRDQSHDMDFLSSFYQCIDKVMSKIDSITKELMMIKRNGAQTKNNIQEFLCLSIHQKHFLPVEMKVPWWDLMSN</sequence>
<dbReference type="AlphaFoldDB" id="A0AAE1YRC4"/>
<organism evidence="1 2">
    <name type="scientific">Sesamum alatum</name>
    <dbReference type="NCBI Taxonomy" id="300844"/>
    <lineage>
        <taxon>Eukaryota</taxon>
        <taxon>Viridiplantae</taxon>
        <taxon>Streptophyta</taxon>
        <taxon>Embryophyta</taxon>
        <taxon>Tracheophyta</taxon>
        <taxon>Spermatophyta</taxon>
        <taxon>Magnoliopsida</taxon>
        <taxon>eudicotyledons</taxon>
        <taxon>Gunneridae</taxon>
        <taxon>Pentapetalae</taxon>
        <taxon>asterids</taxon>
        <taxon>lamiids</taxon>
        <taxon>Lamiales</taxon>
        <taxon>Pedaliaceae</taxon>
        <taxon>Sesamum</taxon>
    </lineage>
</organism>
<evidence type="ECO:0000313" key="1">
    <source>
        <dbReference type="EMBL" id="KAK4434737.1"/>
    </source>
</evidence>
<accession>A0AAE1YRC4</accession>
<reference evidence="1" key="1">
    <citation type="submission" date="2020-06" db="EMBL/GenBank/DDBJ databases">
        <authorList>
            <person name="Li T."/>
            <person name="Hu X."/>
            <person name="Zhang T."/>
            <person name="Song X."/>
            <person name="Zhang H."/>
            <person name="Dai N."/>
            <person name="Sheng W."/>
            <person name="Hou X."/>
            <person name="Wei L."/>
        </authorList>
    </citation>
    <scope>NUCLEOTIDE SEQUENCE</scope>
    <source>
        <strain evidence="1">3651</strain>
        <tissue evidence="1">Leaf</tissue>
    </source>
</reference>
<comment type="caution">
    <text evidence="1">The sequence shown here is derived from an EMBL/GenBank/DDBJ whole genome shotgun (WGS) entry which is preliminary data.</text>
</comment>
<name>A0AAE1YRC4_9LAMI</name>
<dbReference type="Gene3D" id="1.20.5.4130">
    <property type="match status" value="1"/>
</dbReference>
<protein>
    <submittedName>
        <fullName evidence="1">Uncharacterized protein</fullName>
    </submittedName>
</protein>